<organism evidence="1 2">
    <name type="scientific">Aldrovandia affinis</name>
    <dbReference type="NCBI Taxonomy" id="143900"/>
    <lineage>
        <taxon>Eukaryota</taxon>
        <taxon>Metazoa</taxon>
        <taxon>Chordata</taxon>
        <taxon>Craniata</taxon>
        <taxon>Vertebrata</taxon>
        <taxon>Euteleostomi</taxon>
        <taxon>Actinopterygii</taxon>
        <taxon>Neopterygii</taxon>
        <taxon>Teleostei</taxon>
        <taxon>Notacanthiformes</taxon>
        <taxon>Halosauridae</taxon>
        <taxon>Aldrovandia</taxon>
    </lineage>
</organism>
<proteinExistence type="predicted"/>
<evidence type="ECO:0000313" key="1">
    <source>
        <dbReference type="EMBL" id="KAJ8387890.1"/>
    </source>
</evidence>
<comment type="caution">
    <text evidence="1">The sequence shown here is derived from an EMBL/GenBank/DDBJ whole genome shotgun (WGS) entry which is preliminary data.</text>
</comment>
<dbReference type="AlphaFoldDB" id="A0AAD7RPH0"/>
<accession>A0AAD7RPH0</accession>
<name>A0AAD7RPH0_9TELE</name>
<gene>
    <name evidence="1" type="ORF">AAFF_G00149250</name>
</gene>
<dbReference type="Proteomes" id="UP001221898">
    <property type="component" value="Unassembled WGS sequence"/>
</dbReference>
<keyword evidence="2" id="KW-1185">Reference proteome</keyword>
<evidence type="ECO:0000313" key="2">
    <source>
        <dbReference type="Proteomes" id="UP001221898"/>
    </source>
</evidence>
<sequence>MVDVLPAGSSAIGVFDGSGGYHAAHGEFRHSAAQQTKHHQSLLTHRCNPLLHDLELKVWQPLICCMGPGYICRRADRRSLV</sequence>
<dbReference type="EMBL" id="JAINUG010000204">
    <property type="protein sequence ID" value="KAJ8387890.1"/>
    <property type="molecule type" value="Genomic_DNA"/>
</dbReference>
<protein>
    <submittedName>
        <fullName evidence="1">Uncharacterized protein</fullName>
    </submittedName>
</protein>
<reference evidence="1" key="1">
    <citation type="journal article" date="2023" name="Science">
        <title>Genome structures resolve the early diversification of teleost fishes.</title>
        <authorList>
            <person name="Parey E."/>
            <person name="Louis A."/>
            <person name="Montfort J."/>
            <person name="Bouchez O."/>
            <person name="Roques C."/>
            <person name="Iampietro C."/>
            <person name="Lluch J."/>
            <person name="Castinel A."/>
            <person name="Donnadieu C."/>
            <person name="Desvignes T."/>
            <person name="Floi Bucao C."/>
            <person name="Jouanno E."/>
            <person name="Wen M."/>
            <person name="Mejri S."/>
            <person name="Dirks R."/>
            <person name="Jansen H."/>
            <person name="Henkel C."/>
            <person name="Chen W.J."/>
            <person name="Zahm M."/>
            <person name="Cabau C."/>
            <person name="Klopp C."/>
            <person name="Thompson A.W."/>
            <person name="Robinson-Rechavi M."/>
            <person name="Braasch I."/>
            <person name="Lecointre G."/>
            <person name="Bobe J."/>
            <person name="Postlethwait J.H."/>
            <person name="Berthelot C."/>
            <person name="Roest Crollius H."/>
            <person name="Guiguen Y."/>
        </authorList>
    </citation>
    <scope>NUCLEOTIDE SEQUENCE</scope>
    <source>
        <strain evidence="1">NC1722</strain>
    </source>
</reference>